<accession>A0A5M3MG62</accession>
<dbReference type="OMA" id="SANDGPD"/>
<evidence type="ECO:0000313" key="7">
    <source>
        <dbReference type="EMBL" id="EIW78239.1"/>
    </source>
</evidence>
<dbReference type="RefSeq" id="XP_007771312.1">
    <property type="nucleotide sequence ID" value="XM_007773122.1"/>
</dbReference>
<feature type="region of interest" description="Disordered" evidence="5">
    <location>
        <begin position="1365"/>
        <end position="1385"/>
    </location>
</feature>
<gene>
    <name evidence="7" type="ORF">CONPUDRAFT_167293</name>
</gene>
<feature type="compositionally biased region" description="Polar residues" evidence="5">
    <location>
        <begin position="299"/>
        <end position="310"/>
    </location>
</feature>
<feature type="domain" description="RING-type" evidence="6">
    <location>
        <begin position="1434"/>
        <end position="1476"/>
    </location>
</feature>
<feature type="compositionally biased region" description="Low complexity" evidence="5">
    <location>
        <begin position="350"/>
        <end position="373"/>
    </location>
</feature>
<feature type="compositionally biased region" description="Polar residues" evidence="5">
    <location>
        <begin position="457"/>
        <end position="467"/>
    </location>
</feature>
<feature type="region of interest" description="Disordered" evidence="5">
    <location>
        <begin position="690"/>
        <end position="827"/>
    </location>
</feature>
<feature type="compositionally biased region" description="Polar residues" evidence="5">
    <location>
        <begin position="425"/>
        <end position="442"/>
    </location>
</feature>
<evidence type="ECO:0000256" key="5">
    <source>
        <dbReference type="SAM" id="MobiDB-lite"/>
    </source>
</evidence>
<dbReference type="PANTHER" id="PTHR14155">
    <property type="entry name" value="RING FINGER DOMAIN-CONTAINING"/>
    <property type="match status" value="1"/>
</dbReference>
<feature type="compositionally biased region" description="Basic and acidic residues" evidence="5">
    <location>
        <begin position="268"/>
        <end position="278"/>
    </location>
</feature>
<feature type="compositionally biased region" description="Polar residues" evidence="5">
    <location>
        <begin position="171"/>
        <end position="185"/>
    </location>
</feature>
<keyword evidence="3" id="KW-0862">Zinc</keyword>
<feature type="compositionally biased region" description="Acidic residues" evidence="5">
    <location>
        <begin position="1216"/>
        <end position="1235"/>
    </location>
</feature>
<protein>
    <recommendedName>
        <fullName evidence="6">RING-type domain-containing protein</fullName>
    </recommendedName>
</protein>
<feature type="compositionally biased region" description="Acidic residues" evidence="5">
    <location>
        <begin position="1200"/>
        <end position="1209"/>
    </location>
</feature>
<dbReference type="Pfam" id="PF13639">
    <property type="entry name" value="zf-RING_2"/>
    <property type="match status" value="1"/>
</dbReference>
<dbReference type="GeneID" id="19205739"/>
<feature type="region of interest" description="Disordered" evidence="5">
    <location>
        <begin position="508"/>
        <end position="664"/>
    </location>
</feature>
<organism evidence="7 8">
    <name type="scientific">Coniophora puteana (strain RWD-64-598)</name>
    <name type="common">Brown rot fungus</name>
    <dbReference type="NCBI Taxonomy" id="741705"/>
    <lineage>
        <taxon>Eukaryota</taxon>
        <taxon>Fungi</taxon>
        <taxon>Dikarya</taxon>
        <taxon>Basidiomycota</taxon>
        <taxon>Agaricomycotina</taxon>
        <taxon>Agaricomycetes</taxon>
        <taxon>Agaricomycetidae</taxon>
        <taxon>Boletales</taxon>
        <taxon>Coniophorineae</taxon>
        <taxon>Coniophoraceae</taxon>
        <taxon>Coniophora</taxon>
    </lineage>
</organism>
<feature type="compositionally biased region" description="Low complexity" evidence="5">
    <location>
        <begin position="26"/>
        <end position="55"/>
    </location>
</feature>
<feature type="compositionally biased region" description="Polar residues" evidence="5">
    <location>
        <begin position="746"/>
        <end position="765"/>
    </location>
</feature>
<dbReference type="PANTHER" id="PTHR14155:SF627">
    <property type="entry name" value="OS06G0192800 PROTEIN"/>
    <property type="match status" value="1"/>
</dbReference>
<feature type="compositionally biased region" description="Polar residues" evidence="5">
    <location>
        <begin position="1237"/>
        <end position="1258"/>
    </location>
</feature>
<feature type="compositionally biased region" description="Low complexity" evidence="5">
    <location>
        <begin position="225"/>
        <end position="240"/>
    </location>
</feature>
<keyword evidence="1" id="KW-0479">Metal-binding</keyword>
<feature type="compositionally biased region" description="Pro residues" evidence="5">
    <location>
        <begin position="732"/>
        <end position="744"/>
    </location>
</feature>
<feature type="compositionally biased region" description="Gly residues" evidence="5">
    <location>
        <begin position="1368"/>
        <end position="1385"/>
    </location>
</feature>
<dbReference type="InterPro" id="IPR001841">
    <property type="entry name" value="Znf_RING"/>
</dbReference>
<evidence type="ECO:0000256" key="2">
    <source>
        <dbReference type="ARBA" id="ARBA00022771"/>
    </source>
</evidence>
<dbReference type="Gene3D" id="3.30.40.10">
    <property type="entry name" value="Zinc/RING finger domain, C3HC4 (zinc finger)"/>
    <property type="match status" value="1"/>
</dbReference>
<feature type="region of interest" description="Disordered" evidence="5">
    <location>
        <begin position="1305"/>
        <end position="1333"/>
    </location>
</feature>
<dbReference type="SUPFAM" id="SSF57850">
    <property type="entry name" value="RING/U-box"/>
    <property type="match status" value="1"/>
</dbReference>
<feature type="compositionally biased region" description="Low complexity" evidence="5">
    <location>
        <begin position="525"/>
        <end position="535"/>
    </location>
</feature>
<keyword evidence="8" id="KW-1185">Reference proteome</keyword>
<feature type="region of interest" description="Disordered" evidence="5">
    <location>
        <begin position="1048"/>
        <end position="1124"/>
    </location>
</feature>
<dbReference type="InterPro" id="IPR053238">
    <property type="entry name" value="RING-H2_zinc_finger"/>
</dbReference>
<feature type="region of interest" description="Disordered" evidence="5">
    <location>
        <begin position="905"/>
        <end position="934"/>
    </location>
</feature>
<evidence type="ECO:0000256" key="3">
    <source>
        <dbReference type="ARBA" id="ARBA00022833"/>
    </source>
</evidence>
<comment type="caution">
    <text evidence="7">The sequence shown here is derived from an EMBL/GenBank/DDBJ whole genome shotgun (WGS) entry which is preliminary data.</text>
</comment>
<feature type="compositionally biased region" description="Polar residues" evidence="5">
    <location>
        <begin position="646"/>
        <end position="660"/>
    </location>
</feature>
<dbReference type="Proteomes" id="UP000053558">
    <property type="component" value="Unassembled WGS sequence"/>
</dbReference>
<dbReference type="SMART" id="SM00184">
    <property type="entry name" value="RING"/>
    <property type="match status" value="1"/>
</dbReference>
<evidence type="ECO:0000256" key="1">
    <source>
        <dbReference type="ARBA" id="ARBA00022723"/>
    </source>
</evidence>
<feature type="compositionally biased region" description="Basic and acidic residues" evidence="5">
    <location>
        <begin position="57"/>
        <end position="75"/>
    </location>
</feature>
<name>A0A5M3MG62_CONPW</name>
<feature type="compositionally biased region" description="Basic and acidic residues" evidence="5">
    <location>
        <begin position="285"/>
        <end position="298"/>
    </location>
</feature>
<feature type="compositionally biased region" description="Low complexity" evidence="5">
    <location>
        <begin position="1307"/>
        <end position="1321"/>
    </location>
</feature>
<sequence length="1482" mass="155673">MASARHLVPPSASNSLMGNCPRPRSRSPARPGISPISSRPTSATPSSTSVSSSATQRAERVERAELGRERERGREPAPYLTHEVVHHGRRTLIPPDNAGRRRKGKNPKRREEKREEEVRFNLGYPFKATRQARERRRQQQQQENADPPPPSYEATTAVPNVLDMNPHHSQEIPSPSVASFRSAATSLPIESHGPPPPIPLSTRPDLPRVPTDVEDPSSPRESIGSDSPTPTPSSSSSKPTYGYEEKFADAEEYDSDSSCGYEMVDLDPSQRWEKDREAAGLSIAVRKEKGRIEEREKNTSPPDTPASSHAPTLAQLEKLEGMGKSASPRKRLMQKLSVKIPSSIHNTAGSHASMQSTSTVSSASNTAATTPSTPGTMRTLFRTQSPPQPPPTTPSTSRLALLRGHTFNRSSPMLAERGNAGAASSRAQNPPASNTGKGSSFLSHVKGKAKARRGSVPASTCPFTSSEPSEDWEVLPKDVDGIPYDFNEGNMGIMSKLRRRSSRGVLLQETAPQPGARPIFAELEGGSPRGSRSSSQVRHDPSPLGQGEARRAQQSPSPAPAPAVPKGHMRHYTSPTRFSGSGADPASAPPSPSLHRSAFQASSVSLSQVGHGSETAAAARERTTPFLKRTMHPSSPTRSEFDRASDQQSMHSLSSPTSAIRTMPIPVSNPSVAIARRAERSCSPIRTGHVISRSESAIHDHPLAPPSAIRTTPTIRPQDIPRPQIPAAQPAPQTPQEPQLPPQTPHTSQIPRAQTPQGDTLTLFNSAPALERGFAPGPELDASSDPNLSPRSRDRHARARSVQREDSSTPTYSTVYADASPPYTPRDPSTCIPLSTPMLMPDGAEDGEGATMSTPTSTFSSASFASALASASSSTVASAVSTPSMGVSALPLPPTPHSLAASMTSFGSSAASSPRKHYPGRPLPVTPPRSPLACSPSPMQAWLAARTNTGAGPMVDGHRLRPSASAHNLSIGTGAGVGEVRLRPSASVQFLKGRTNFIANADGHVASSSTFGPASASGSGSGVPEGLLIDLSEDSQLAAHPALSRFGGGAGAPLPPDLFDVAFDGPSDRDEDPVDDPDDEEEEDYDSGSEPATPTSGPAWMAGTRSGSPSAGAGVGAGSDGHGVSRHVRDSFSSIPYGCLPVGRGVHAGMHDSRLSLASNGADDAVDEFLSAPSTPLPAHAVLTPNALVPARLPIHAEVGAEEEEEEEERALAEFNDADADGEAEDEEGEVDEDASATASYESTPYGSYDSTRLQGSANDGPDVASVLARLSSGPGARADGSDYEVSAPAAHREGHLMLNKQRRDVAAATAAAGSASAAAGHQSQPPRRRRGGCGAAAAAALLMIADLLGPARLHSSLGDERAAAGSFPGGAGGGEGAGRGQGGEAAGVSRAERIEAALAACLVGRVDLERRRVMRDGRVKLKLALLGVGVDRCAICMSQFKEGQRGVLGMKCQHAFHERCVRVWLASSRTCPLCRERLDCE</sequence>
<dbReference type="InterPro" id="IPR013083">
    <property type="entry name" value="Znf_RING/FYVE/PHD"/>
</dbReference>
<dbReference type="GO" id="GO:0008270">
    <property type="term" value="F:zinc ion binding"/>
    <property type="evidence" value="ECO:0007669"/>
    <property type="project" value="UniProtKB-KW"/>
</dbReference>
<dbReference type="KEGG" id="cput:CONPUDRAFT_167293"/>
<keyword evidence="2 4" id="KW-0863">Zinc-finger</keyword>
<evidence type="ECO:0000313" key="8">
    <source>
        <dbReference type="Proteomes" id="UP000053558"/>
    </source>
</evidence>
<dbReference type="EMBL" id="JH711582">
    <property type="protein sequence ID" value="EIW78239.1"/>
    <property type="molecule type" value="Genomic_DNA"/>
</dbReference>
<feature type="compositionally biased region" description="Polar residues" evidence="5">
    <location>
        <begin position="599"/>
        <end position="610"/>
    </location>
</feature>
<feature type="compositionally biased region" description="Low complexity" evidence="5">
    <location>
        <begin position="710"/>
        <end position="731"/>
    </location>
</feature>
<feature type="compositionally biased region" description="Pro residues" evidence="5">
    <location>
        <begin position="921"/>
        <end position="930"/>
    </location>
</feature>
<evidence type="ECO:0000256" key="4">
    <source>
        <dbReference type="PROSITE-ProRule" id="PRU00175"/>
    </source>
</evidence>
<dbReference type="PROSITE" id="PS50089">
    <property type="entry name" value="ZF_RING_2"/>
    <property type="match status" value="1"/>
</dbReference>
<feature type="compositionally biased region" description="Basic and acidic residues" evidence="5">
    <location>
        <begin position="109"/>
        <end position="119"/>
    </location>
</feature>
<evidence type="ECO:0000259" key="6">
    <source>
        <dbReference type="PROSITE" id="PS50089"/>
    </source>
</evidence>
<feature type="compositionally biased region" description="Acidic residues" evidence="5">
    <location>
        <begin position="1069"/>
        <end position="1087"/>
    </location>
</feature>
<reference evidence="8" key="1">
    <citation type="journal article" date="2012" name="Science">
        <title>The Paleozoic origin of enzymatic lignin decomposition reconstructed from 31 fungal genomes.</title>
        <authorList>
            <person name="Floudas D."/>
            <person name="Binder M."/>
            <person name="Riley R."/>
            <person name="Barry K."/>
            <person name="Blanchette R.A."/>
            <person name="Henrissat B."/>
            <person name="Martinez A.T."/>
            <person name="Otillar R."/>
            <person name="Spatafora J.W."/>
            <person name="Yadav J.S."/>
            <person name="Aerts A."/>
            <person name="Benoit I."/>
            <person name="Boyd A."/>
            <person name="Carlson A."/>
            <person name="Copeland A."/>
            <person name="Coutinho P.M."/>
            <person name="de Vries R.P."/>
            <person name="Ferreira P."/>
            <person name="Findley K."/>
            <person name="Foster B."/>
            <person name="Gaskell J."/>
            <person name="Glotzer D."/>
            <person name="Gorecki P."/>
            <person name="Heitman J."/>
            <person name="Hesse C."/>
            <person name="Hori C."/>
            <person name="Igarashi K."/>
            <person name="Jurgens J.A."/>
            <person name="Kallen N."/>
            <person name="Kersten P."/>
            <person name="Kohler A."/>
            <person name="Kuees U."/>
            <person name="Kumar T.K.A."/>
            <person name="Kuo A."/>
            <person name="LaButti K."/>
            <person name="Larrondo L.F."/>
            <person name="Lindquist E."/>
            <person name="Ling A."/>
            <person name="Lombard V."/>
            <person name="Lucas S."/>
            <person name="Lundell T."/>
            <person name="Martin R."/>
            <person name="McLaughlin D.J."/>
            <person name="Morgenstern I."/>
            <person name="Morin E."/>
            <person name="Murat C."/>
            <person name="Nagy L.G."/>
            <person name="Nolan M."/>
            <person name="Ohm R.A."/>
            <person name="Patyshakuliyeva A."/>
            <person name="Rokas A."/>
            <person name="Ruiz-Duenas F.J."/>
            <person name="Sabat G."/>
            <person name="Salamov A."/>
            <person name="Samejima M."/>
            <person name="Schmutz J."/>
            <person name="Slot J.C."/>
            <person name="St John F."/>
            <person name="Stenlid J."/>
            <person name="Sun H."/>
            <person name="Sun S."/>
            <person name="Syed K."/>
            <person name="Tsang A."/>
            <person name="Wiebenga A."/>
            <person name="Young D."/>
            <person name="Pisabarro A."/>
            <person name="Eastwood D.C."/>
            <person name="Martin F."/>
            <person name="Cullen D."/>
            <person name="Grigoriev I.V."/>
            <person name="Hibbett D.S."/>
        </authorList>
    </citation>
    <scope>NUCLEOTIDE SEQUENCE [LARGE SCALE GENOMIC DNA]</scope>
    <source>
        <strain evidence="8">RWD-64-598 SS2</strain>
    </source>
</reference>
<feature type="region of interest" description="Disordered" evidence="5">
    <location>
        <begin position="1"/>
        <end position="476"/>
    </location>
</feature>
<dbReference type="OrthoDB" id="8062037at2759"/>
<feature type="region of interest" description="Disordered" evidence="5">
    <location>
        <begin position="1200"/>
        <end position="1261"/>
    </location>
</feature>
<proteinExistence type="predicted"/>